<protein>
    <submittedName>
        <fullName evidence="2">NADP-dependent quinone oxidoreductase</fullName>
    </submittedName>
</protein>
<dbReference type="SMART" id="SM00829">
    <property type="entry name" value="PKS_ER"/>
    <property type="match status" value="1"/>
</dbReference>
<dbReference type="Proteomes" id="UP000028725">
    <property type="component" value="Unassembled WGS sequence"/>
</dbReference>
<dbReference type="STRING" id="394096.DB31_0289"/>
<gene>
    <name evidence="2" type="ORF">DB31_0289</name>
</gene>
<keyword evidence="3" id="KW-1185">Reference proteome</keyword>
<organism evidence="2 3">
    <name type="scientific">Hyalangium minutum</name>
    <dbReference type="NCBI Taxonomy" id="394096"/>
    <lineage>
        <taxon>Bacteria</taxon>
        <taxon>Pseudomonadati</taxon>
        <taxon>Myxococcota</taxon>
        <taxon>Myxococcia</taxon>
        <taxon>Myxococcales</taxon>
        <taxon>Cystobacterineae</taxon>
        <taxon>Archangiaceae</taxon>
        <taxon>Hyalangium</taxon>
    </lineage>
</organism>
<dbReference type="Gene3D" id="3.90.180.10">
    <property type="entry name" value="Medium-chain alcohol dehydrogenases, catalytic domain"/>
    <property type="match status" value="1"/>
</dbReference>
<dbReference type="SUPFAM" id="SSF51735">
    <property type="entry name" value="NAD(P)-binding Rossmann-fold domains"/>
    <property type="match status" value="1"/>
</dbReference>
<dbReference type="InterPro" id="IPR020843">
    <property type="entry name" value="ER"/>
</dbReference>
<dbReference type="PANTHER" id="PTHR43677:SF4">
    <property type="entry name" value="QUINONE OXIDOREDUCTASE-LIKE PROTEIN 2"/>
    <property type="match status" value="1"/>
</dbReference>
<dbReference type="Gene3D" id="3.40.50.720">
    <property type="entry name" value="NAD(P)-binding Rossmann-like Domain"/>
    <property type="match status" value="1"/>
</dbReference>
<dbReference type="SUPFAM" id="SSF50129">
    <property type="entry name" value="GroES-like"/>
    <property type="match status" value="1"/>
</dbReference>
<evidence type="ECO:0000313" key="2">
    <source>
        <dbReference type="EMBL" id="KFE72028.1"/>
    </source>
</evidence>
<name>A0A085WWG5_9BACT</name>
<sequence length="307" mass="32157">MLCFEEIADPEIAPTTVLIRVAYVGLQGGDIYNRRNTPPRAGAPHVVGYQAAGTVEAVGEQVTSVRPGDRVAGFAFAGSHAELFGVDQQHVYPLPEGLDFAVAAALPVEFGTASDGLFEFGRLKAGETVLVRGATGGVGIAAVQLAHRAGATVIAVAATAERLLRVSELGATHVIDYRNEDVVARARELTDGRGVDLVLDVAGGAPLLGACAFKGRYGLVGAASGVTASVTFEDLLTNGLTVFSFMFGREMGTDRVRRLIADLMRRAADGELSMPVEKVFALSDAAQAHAFVERGRPLGRVLLKARG</sequence>
<comment type="caution">
    <text evidence="2">The sequence shown here is derived from an EMBL/GenBank/DDBJ whole genome shotgun (WGS) entry which is preliminary data.</text>
</comment>
<accession>A0A085WWG5</accession>
<dbReference type="InterPro" id="IPR051397">
    <property type="entry name" value="Zn-ADH-like_protein"/>
</dbReference>
<dbReference type="InterPro" id="IPR013149">
    <property type="entry name" value="ADH-like_C"/>
</dbReference>
<dbReference type="InterPro" id="IPR013154">
    <property type="entry name" value="ADH-like_N"/>
</dbReference>
<dbReference type="EMBL" id="JMCB01000001">
    <property type="protein sequence ID" value="KFE72028.1"/>
    <property type="molecule type" value="Genomic_DNA"/>
</dbReference>
<evidence type="ECO:0000313" key="3">
    <source>
        <dbReference type="Proteomes" id="UP000028725"/>
    </source>
</evidence>
<dbReference type="GO" id="GO:0016491">
    <property type="term" value="F:oxidoreductase activity"/>
    <property type="evidence" value="ECO:0007669"/>
    <property type="project" value="InterPro"/>
</dbReference>
<proteinExistence type="predicted"/>
<dbReference type="InterPro" id="IPR036291">
    <property type="entry name" value="NAD(P)-bd_dom_sf"/>
</dbReference>
<feature type="domain" description="Enoyl reductase (ER)" evidence="1">
    <location>
        <begin position="1"/>
        <end position="303"/>
    </location>
</feature>
<dbReference type="Pfam" id="PF08240">
    <property type="entry name" value="ADH_N"/>
    <property type="match status" value="1"/>
</dbReference>
<dbReference type="PANTHER" id="PTHR43677">
    <property type="entry name" value="SHORT-CHAIN DEHYDROGENASE/REDUCTASE"/>
    <property type="match status" value="1"/>
</dbReference>
<evidence type="ECO:0000259" key="1">
    <source>
        <dbReference type="SMART" id="SM00829"/>
    </source>
</evidence>
<dbReference type="Pfam" id="PF00107">
    <property type="entry name" value="ADH_zinc_N"/>
    <property type="match status" value="1"/>
</dbReference>
<dbReference type="AlphaFoldDB" id="A0A085WWG5"/>
<reference evidence="2 3" key="1">
    <citation type="submission" date="2014-04" db="EMBL/GenBank/DDBJ databases">
        <title>Genome assembly of Hyalangium minutum DSM 14724.</title>
        <authorList>
            <person name="Sharma G."/>
            <person name="Subramanian S."/>
        </authorList>
    </citation>
    <scope>NUCLEOTIDE SEQUENCE [LARGE SCALE GENOMIC DNA]</scope>
    <source>
        <strain evidence="2 3">DSM 14724</strain>
    </source>
</reference>
<dbReference type="InterPro" id="IPR011032">
    <property type="entry name" value="GroES-like_sf"/>
</dbReference>